<dbReference type="InterPro" id="IPR011006">
    <property type="entry name" value="CheY-like_superfamily"/>
</dbReference>
<dbReference type="Gene3D" id="1.10.10.10">
    <property type="entry name" value="Winged helix-like DNA-binding domain superfamily/Winged helix DNA-binding domain"/>
    <property type="match status" value="1"/>
</dbReference>
<dbReference type="SMART" id="SM00421">
    <property type="entry name" value="HTH_LUXR"/>
    <property type="match status" value="1"/>
</dbReference>
<dbReference type="GO" id="GO:0003677">
    <property type="term" value="F:DNA binding"/>
    <property type="evidence" value="ECO:0007669"/>
    <property type="project" value="UniProtKB-KW"/>
</dbReference>
<dbReference type="Gene3D" id="3.40.50.2300">
    <property type="match status" value="1"/>
</dbReference>
<name>A0A1T4TBC1_9BACT</name>
<dbReference type="GO" id="GO:0006355">
    <property type="term" value="P:regulation of DNA-templated transcription"/>
    <property type="evidence" value="ECO:0007669"/>
    <property type="project" value="InterPro"/>
</dbReference>
<evidence type="ECO:0000259" key="5">
    <source>
        <dbReference type="PROSITE" id="PS50110"/>
    </source>
</evidence>
<dbReference type="EMBL" id="FUWZ01000004">
    <property type="protein sequence ID" value="SKA37805.1"/>
    <property type="molecule type" value="Genomic_DNA"/>
</dbReference>
<keyword evidence="2 6" id="KW-0238">DNA-binding</keyword>
<accession>A0A1T4TBC1</accession>
<keyword evidence="1 3" id="KW-0597">Phosphoprotein</keyword>
<gene>
    <name evidence="6" type="ORF">SAMN04488128_104342</name>
</gene>
<sequence length="207" mass="22863">MLQIAIVDDHPIVVKGLKDLLETAPGWTVAGCFHTGSDLLSFMEGNEVQLVLLDISLPDTNGMLLCQGIRRRWPDTQVVVVSNLSDRSIIRQMLHEGAAGYLLKTAGPEEMLACIHEVLKGNTSISKEVQEIISRPELDTGAVIPELTKREKQILQLLAEGKRSGDIARELFISPLTVKTHRATLLQKFGVNNIVALVKRAQELRLL</sequence>
<dbReference type="InterPro" id="IPR016032">
    <property type="entry name" value="Sig_transdc_resp-reg_C-effctor"/>
</dbReference>
<evidence type="ECO:0000259" key="4">
    <source>
        <dbReference type="PROSITE" id="PS50043"/>
    </source>
</evidence>
<dbReference type="PROSITE" id="PS50110">
    <property type="entry name" value="RESPONSE_REGULATORY"/>
    <property type="match status" value="1"/>
</dbReference>
<dbReference type="InterPro" id="IPR000792">
    <property type="entry name" value="Tscrpt_reg_LuxR_C"/>
</dbReference>
<dbReference type="RefSeq" id="WP_078671694.1">
    <property type="nucleotide sequence ID" value="NZ_FUWZ01000004.1"/>
</dbReference>
<feature type="domain" description="HTH luxR-type" evidence="4">
    <location>
        <begin position="140"/>
        <end position="205"/>
    </location>
</feature>
<feature type="domain" description="Response regulatory" evidence="5">
    <location>
        <begin position="3"/>
        <end position="119"/>
    </location>
</feature>
<dbReference type="PRINTS" id="PR00038">
    <property type="entry name" value="HTHLUXR"/>
</dbReference>
<dbReference type="OrthoDB" id="9797341at2"/>
<dbReference type="CDD" id="cd06170">
    <property type="entry name" value="LuxR_C_like"/>
    <property type="match status" value="1"/>
</dbReference>
<proteinExistence type="predicted"/>
<feature type="modified residue" description="4-aspartylphosphate" evidence="3">
    <location>
        <position position="54"/>
    </location>
</feature>
<evidence type="ECO:0000256" key="2">
    <source>
        <dbReference type="ARBA" id="ARBA00023125"/>
    </source>
</evidence>
<dbReference type="SMART" id="SM00448">
    <property type="entry name" value="REC"/>
    <property type="match status" value="1"/>
</dbReference>
<dbReference type="AlphaFoldDB" id="A0A1T4TBC1"/>
<dbReference type="PANTHER" id="PTHR43214">
    <property type="entry name" value="TWO-COMPONENT RESPONSE REGULATOR"/>
    <property type="match status" value="1"/>
</dbReference>
<dbReference type="InterPro" id="IPR058245">
    <property type="entry name" value="NreC/VraR/RcsB-like_REC"/>
</dbReference>
<evidence type="ECO:0000256" key="1">
    <source>
        <dbReference type="ARBA" id="ARBA00022553"/>
    </source>
</evidence>
<dbReference type="SUPFAM" id="SSF52172">
    <property type="entry name" value="CheY-like"/>
    <property type="match status" value="1"/>
</dbReference>
<evidence type="ECO:0000313" key="6">
    <source>
        <dbReference type="EMBL" id="SKA37805.1"/>
    </source>
</evidence>
<dbReference type="PROSITE" id="PS50043">
    <property type="entry name" value="HTH_LUXR_2"/>
    <property type="match status" value="1"/>
</dbReference>
<dbReference type="SUPFAM" id="SSF46894">
    <property type="entry name" value="C-terminal effector domain of the bipartite response regulators"/>
    <property type="match status" value="1"/>
</dbReference>
<dbReference type="Pfam" id="PF00196">
    <property type="entry name" value="GerE"/>
    <property type="match status" value="1"/>
</dbReference>
<evidence type="ECO:0000313" key="7">
    <source>
        <dbReference type="Proteomes" id="UP000190367"/>
    </source>
</evidence>
<dbReference type="GO" id="GO:0000160">
    <property type="term" value="P:phosphorelay signal transduction system"/>
    <property type="evidence" value="ECO:0007669"/>
    <property type="project" value="InterPro"/>
</dbReference>
<dbReference type="STRING" id="634771.SAMN04488128_104342"/>
<dbReference type="InterPro" id="IPR036388">
    <property type="entry name" value="WH-like_DNA-bd_sf"/>
</dbReference>
<dbReference type="Proteomes" id="UP000190367">
    <property type="component" value="Unassembled WGS sequence"/>
</dbReference>
<keyword evidence="7" id="KW-1185">Reference proteome</keyword>
<organism evidence="6 7">
    <name type="scientific">Chitinophaga eiseniae</name>
    <dbReference type="NCBI Taxonomy" id="634771"/>
    <lineage>
        <taxon>Bacteria</taxon>
        <taxon>Pseudomonadati</taxon>
        <taxon>Bacteroidota</taxon>
        <taxon>Chitinophagia</taxon>
        <taxon>Chitinophagales</taxon>
        <taxon>Chitinophagaceae</taxon>
        <taxon>Chitinophaga</taxon>
    </lineage>
</organism>
<dbReference type="InterPro" id="IPR001789">
    <property type="entry name" value="Sig_transdc_resp-reg_receiver"/>
</dbReference>
<reference evidence="7" key="1">
    <citation type="submission" date="2017-02" db="EMBL/GenBank/DDBJ databases">
        <authorList>
            <person name="Varghese N."/>
            <person name="Submissions S."/>
        </authorList>
    </citation>
    <scope>NUCLEOTIDE SEQUENCE [LARGE SCALE GENOMIC DNA]</scope>
    <source>
        <strain evidence="7">DSM 22224</strain>
    </source>
</reference>
<dbReference type="Pfam" id="PF00072">
    <property type="entry name" value="Response_reg"/>
    <property type="match status" value="1"/>
</dbReference>
<protein>
    <submittedName>
        <fullName evidence="6">DNA-binding response regulator, NarL/FixJ family, contains REC and HTH domains</fullName>
    </submittedName>
</protein>
<dbReference type="InterPro" id="IPR039420">
    <property type="entry name" value="WalR-like"/>
</dbReference>
<evidence type="ECO:0000256" key="3">
    <source>
        <dbReference type="PROSITE-ProRule" id="PRU00169"/>
    </source>
</evidence>
<dbReference type="PANTHER" id="PTHR43214:SF43">
    <property type="entry name" value="TWO-COMPONENT RESPONSE REGULATOR"/>
    <property type="match status" value="1"/>
</dbReference>
<dbReference type="CDD" id="cd17535">
    <property type="entry name" value="REC_NarL-like"/>
    <property type="match status" value="1"/>
</dbReference>